<proteinExistence type="predicted"/>
<evidence type="ECO:0000313" key="3">
    <source>
        <dbReference type="Proteomes" id="UP000813824"/>
    </source>
</evidence>
<sequence length="245" mass="28352">MYLVVKFRSGRGPPGHFTTNHHTYSQVRTTDSPLFSSTYFAIWRGRSLTMELYLSRNSSTNTILSAIFVELQPLPENPTESTETLHRNNQFEAAIPLYHIYTPGRFSRDTTTISRISPAISHDVAAELKSAHERSDFKPCTEYESGSVEEAARVHWRTVRHHADETYVCWAGWLVVYLGFRREHNLHLNNSDGSLTEIAYFHQRPWGLPGGKSRAYLEIKPEGWHMIELIVITWVFVETRRRKSE</sequence>
<protein>
    <recommendedName>
        <fullName evidence="1">DUF6593 domain-containing protein</fullName>
    </recommendedName>
</protein>
<reference evidence="2" key="1">
    <citation type="journal article" date="2021" name="New Phytol.">
        <title>Evolutionary innovations through gain and loss of genes in the ectomycorrhizal Boletales.</title>
        <authorList>
            <person name="Wu G."/>
            <person name="Miyauchi S."/>
            <person name="Morin E."/>
            <person name="Kuo A."/>
            <person name="Drula E."/>
            <person name="Varga T."/>
            <person name="Kohler A."/>
            <person name="Feng B."/>
            <person name="Cao Y."/>
            <person name="Lipzen A."/>
            <person name="Daum C."/>
            <person name="Hundley H."/>
            <person name="Pangilinan J."/>
            <person name="Johnson J."/>
            <person name="Barry K."/>
            <person name="LaButti K."/>
            <person name="Ng V."/>
            <person name="Ahrendt S."/>
            <person name="Min B."/>
            <person name="Choi I.G."/>
            <person name="Park H."/>
            <person name="Plett J.M."/>
            <person name="Magnuson J."/>
            <person name="Spatafora J.W."/>
            <person name="Nagy L.G."/>
            <person name="Henrissat B."/>
            <person name="Grigoriev I.V."/>
            <person name="Yang Z.L."/>
            <person name="Xu J."/>
            <person name="Martin F.M."/>
        </authorList>
    </citation>
    <scope>NUCLEOTIDE SEQUENCE</scope>
    <source>
        <strain evidence="2">KKN 215</strain>
    </source>
</reference>
<feature type="domain" description="DUF6593" evidence="1">
    <location>
        <begin position="91"/>
        <end position="243"/>
    </location>
</feature>
<dbReference type="AlphaFoldDB" id="A0A8K0XPR6"/>
<comment type="caution">
    <text evidence="2">The sequence shown here is derived from an EMBL/GenBank/DDBJ whole genome shotgun (WGS) entry which is preliminary data.</text>
</comment>
<gene>
    <name evidence="2" type="ORF">BXZ70DRAFT_186085</name>
</gene>
<organism evidence="2 3">
    <name type="scientific">Cristinia sonorae</name>
    <dbReference type="NCBI Taxonomy" id="1940300"/>
    <lineage>
        <taxon>Eukaryota</taxon>
        <taxon>Fungi</taxon>
        <taxon>Dikarya</taxon>
        <taxon>Basidiomycota</taxon>
        <taxon>Agaricomycotina</taxon>
        <taxon>Agaricomycetes</taxon>
        <taxon>Agaricomycetidae</taxon>
        <taxon>Agaricales</taxon>
        <taxon>Pleurotineae</taxon>
        <taxon>Stephanosporaceae</taxon>
        <taxon>Cristinia</taxon>
    </lineage>
</organism>
<dbReference type="Pfam" id="PF20236">
    <property type="entry name" value="DUF6593"/>
    <property type="match status" value="1"/>
</dbReference>
<dbReference type="EMBL" id="JAEVFJ010000016">
    <property type="protein sequence ID" value="KAH8100361.1"/>
    <property type="molecule type" value="Genomic_DNA"/>
</dbReference>
<keyword evidence="3" id="KW-1185">Reference proteome</keyword>
<dbReference type="Proteomes" id="UP000813824">
    <property type="component" value="Unassembled WGS sequence"/>
</dbReference>
<evidence type="ECO:0000259" key="1">
    <source>
        <dbReference type="Pfam" id="PF20236"/>
    </source>
</evidence>
<dbReference type="OrthoDB" id="3360976at2759"/>
<accession>A0A8K0XPR6</accession>
<evidence type="ECO:0000313" key="2">
    <source>
        <dbReference type="EMBL" id="KAH8100361.1"/>
    </source>
</evidence>
<name>A0A8K0XPR6_9AGAR</name>
<dbReference type="InterPro" id="IPR046528">
    <property type="entry name" value="DUF6593"/>
</dbReference>